<gene>
    <name evidence="2" type="ORF">HMF3257_30695</name>
</gene>
<keyword evidence="1" id="KW-0732">Signal</keyword>
<dbReference type="PROSITE" id="PS51257">
    <property type="entry name" value="PROKAR_LIPOPROTEIN"/>
    <property type="match status" value="1"/>
</dbReference>
<keyword evidence="3" id="KW-1185">Reference proteome</keyword>
<sequence>MNTLYKRLIAVVGLAISLSACQENSLVTPDKSVDASAEAVNDLIPVGLPKKYTLIKHGQATLTYMGDGRLQKVAYGPGPISYPYNSVSYTYGPQSIKVTSYWGNTVVLIEDYQLDANTGRCSAYKETSFVFYSFGTVTLEQNWAFQYNALGQLKTRVSQNNGEKTTYTFNADGDLSKASSTGIDGNPSKDITFAYNQPVGDPILTDRNLLSSEWTSLPDPYLRIFGKSSKHLAKLITQKSFYGNQMPSTYYYTYTLNADGYVTEEKVFNVANAVLMSTKSYNYLVTNIGFLQ</sequence>
<dbReference type="Proteomes" id="UP000249016">
    <property type="component" value="Unassembled WGS sequence"/>
</dbReference>
<dbReference type="EMBL" id="QLII01000001">
    <property type="protein sequence ID" value="RAI77453.1"/>
    <property type="molecule type" value="Genomic_DNA"/>
</dbReference>
<evidence type="ECO:0008006" key="4">
    <source>
        <dbReference type="Google" id="ProtNLM"/>
    </source>
</evidence>
<dbReference type="RefSeq" id="WP_111348126.1">
    <property type="nucleotide sequence ID" value="NZ_QLII01000001.1"/>
</dbReference>
<name>A0A327NS27_9BACT</name>
<evidence type="ECO:0000313" key="3">
    <source>
        <dbReference type="Proteomes" id="UP000249016"/>
    </source>
</evidence>
<protein>
    <recommendedName>
        <fullName evidence="4">DUF4595 domain-containing protein</fullName>
    </recommendedName>
</protein>
<proteinExistence type="predicted"/>
<dbReference type="OrthoDB" id="951589at2"/>
<comment type="caution">
    <text evidence="2">The sequence shown here is derived from an EMBL/GenBank/DDBJ whole genome shotgun (WGS) entry which is preliminary data.</text>
</comment>
<evidence type="ECO:0000313" key="2">
    <source>
        <dbReference type="EMBL" id="RAI77453.1"/>
    </source>
</evidence>
<dbReference type="AlphaFoldDB" id="A0A327NS27"/>
<feature type="signal peptide" evidence="1">
    <location>
        <begin position="1"/>
        <end position="22"/>
    </location>
</feature>
<accession>A0A327NS27</accession>
<evidence type="ECO:0000256" key="1">
    <source>
        <dbReference type="SAM" id="SignalP"/>
    </source>
</evidence>
<reference evidence="2 3" key="1">
    <citation type="submission" date="2018-06" db="EMBL/GenBank/DDBJ databases">
        <title>Spirosoma sp. HMF3257 Genome sequencing and assembly.</title>
        <authorList>
            <person name="Kang H."/>
            <person name="Cha I."/>
            <person name="Kim H."/>
            <person name="Kang J."/>
            <person name="Joh K."/>
        </authorList>
    </citation>
    <scope>NUCLEOTIDE SEQUENCE [LARGE SCALE GENOMIC DNA]</scope>
    <source>
        <strain evidence="2 3">HMF3257</strain>
    </source>
</reference>
<organism evidence="2 3">
    <name type="scientific">Spirosoma telluris</name>
    <dbReference type="NCBI Taxonomy" id="2183553"/>
    <lineage>
        <taxon>Bacteria</taxon>
        <taxon>Pseudomonadati</taxon>
        <taxon>Bacteroidota</taxon>
        <taxon>Cytophagia</taxon>
        <taxon>Cytophagales</taxon>
        <taxon>Cytophagaceae</taxon>
        <taxon>Spirosoma</taxon>
    </lineage>
</organism>
<feature type="chain" id="PRO_5016392867" description="DUF4595 domain-containing protein" evidence="1">
    <location>
        <begin position="23"/>
        <end position="292"/>
    </location>
</feature>